<proteinExistence type="predicted"/>
<organism evidence="1 2">
    <name type="scientific">Cucurbita argyrosperma subsp. sororia</name>
    <dbReference type="NCBI Taxonomy" id="37648"/>
    <lineage>
        <taxon>Eukaryota</taxon>
        <taxon>Viridiplantae</taxon>
        <taxon>Streptophyta</taxon>
        <taxon>Embryophyta</taxon>
        <taxon>Tracheophyta</taxon>
        <taxon>Spermatophyta</taxon>
        <taxon>Magnoliopsida</taxon>
        <taxon>eudicotyledons</taxon>
        <taxon>Gunneridae</taxon>
        <taxon>Pentapetalae</taxon>
        <taxon>rosids</taxon>
        <taxon>fabids</taxon>
        <taxon>Cucurbitales</taxon>
        <taxon>Cucurbitaceae</taxon>
        <taxon>Cucurbiteae</taxon>
        <taxon>Cucurbita</taxon>
    </lineage>
</organism>
<reference evidence="1 2" key="1">
    <citation type="journal article" date="2021" name="Hortic Res">
        <title>The domestication of Cucurbita argyrosperma as revealed by the genome of its wild relative.</title>
        <authorList>
            <person name="Barrera-Redondo J."/>
            <person name="Sanchez-de la Vega G."/>
            <person name="Aguirre-Liguori J.A."/>
            <person name="Castellanos-Morales G."/>
            <person name="Gutierrez-Guerrero Y.T."/>
            <person name="Aguirre-Dugua X."/>
            <person name="Aguirre-Planter E."/>
            <person name="Tenaillon M.I."/>
            <person name="Lira-Saade R."/>
            <person name="Eguiarte L.E."/>
        </authorList>
    </citation>
    <scope>NUCLEOTIDE SEQUENCE [LARGE SCALE GENOMIC DNA]</scope>
    <source>
        <strain evidence="1">JBR-2021</strain>
    </source>
</reference>
<feature type="non-terminal residue" evidence="1">
    <location>
        <position position="1"/>
    </location>
</feature>
<comment type="caution">
    <text evidence="1">The sequence shown here is derived from an EMBL/GenBank/DDBJ whole genome shotgun (WGS) entry which is preliminary data.</text>
</comment>
<dbReference type="Proteomes" id="UP000685013">
    <property type="component" value="Chromosome 14"/>
</dbReference>
<sequence length="107" mass="12273">MASVEIPRNGVSSSSSSWKNVLVWDCDCCRAEESLQWKFKFSVRCTVKAVVADKHVADFFSFDSNNSAFKFGGKGLSLPRTKLHSSQILYFHFRPYNIQIYHFILLT</sequence>
<gene>
    <name evidence="1" type="ORF">SDJN03_20860</name>
</gene>
<evidence type="ECO:0000313" key="2">
    <source>
        <dbReference type="Proteomes" id="UP000685013"/>
    </source>
</evidence>
<protein>
    <submittedName>
        <fullName evidence="1">Uncharacterized protein</fullName>
    </submittedName>
</protein>
<dbReference type="EMBL" id="JAGKQH010000014">
    <property type="protein sequence ID" value="KAG6580858.1"/>
    <property type="molecule type" value="Genomic_DNA"/>
</dbReference>
<name>A0AAV6MHS0_9ROSI</name>
<accession>A0AAV6MHS0</accession>
<evidence type="ECO:0000313" key="1">
    <source>
        <dbReference type="EMBL" id="KAG6580858.1"/>
    </source>
</evidence>
<dbReference type="AlphaFoldDB" id="A0AAV6MHS0"/>
<keyword evidence="2" id="KW-1185">Reference proteome</keyword>